<accession>A0ACB9R1R9</accession>
<sequence>MGSCRIAFCLVVVLSLLPDSGGAQQVKSARMLDLLIRDYTFESYGRKFIRTGMVHSVSLPQNLSGIRADMVKYRCGSLRRHGARLKEFRLAAGVTVTPCADRVMVIRQFLEQNWSTVYYSNYDLSDYQLISPVLGLLAYNAGSPSEIGISAGEIPITVNFSSPLTEALAGQNQRPGIVPLCAIFGSDGKLTLSNMVTLSPYLCLASGSGHFGLVMELPPVQAGRKESAWKVAIGSSIGTALGIVLLGLLLVALFVKAKKRSKREEMERRAYEEEALQVSMVGNMRAPMAATTRTVPGIEHGYTPSSP</sequence>
<name>A0ACB9R1R9_9MYRT</name>
<dbReference type="Proteomes" id="UP001057402">
    <property type="component" value="Chromosome 4"/>
</dbReference>
<protein>
    <submittedName>
        <fullName evidence="1">Uncharacterized protein</fullName>
    </submittedName>
</protein>
<evidence type="ECO:0000313" key="1">
    <source>
        <dbReference type="EMBL" id="KAI4372206.1"/>
    </source>
</evidence>
<keyword evidence="2" id="KW-1185">Reference proteome</keyword>
<proteinExistence type="predicted"/>
<reference evidence="2" key="1">
    <citation type="journal article" date="2023" name="Front. Plant Sci.">
        <title>Chromosomal-level genome assembly of Melastoma candidum provides insights into trichome evolution.</title>
        <authorList>
            <person name="Zhong Y."/>
            <person name="Wu W."/>
            <person name="Sun C."/>
            <person name="Zou P."/>
            <person name="Liu Y."/>
            <person name="Dai S."/>
            <person name="Zhou R."/>
        </authorList>
    </citation>
    <scope>NUCLEOTIDE SEQUENCE [LARGE SCALE GENOMIC DNA]</scope>
</reference>
<comment type="caution">
    <text evidence="1">The sequence shown here is derived from an EMBL/GenBank/DDBJ whole genome shotgun (WGS) entry which is preliminary data.</text>
</comment>
<gene>
    <name evidence="1" type="ORF">MLD38_010470</name>
</gene>
<organism evidence="1 2">
    <name type="scientific">Melastoma candidum</name>
    <dbReference type="NCBI Taxonomy" id="119954"/>
    <lineage>
        <taxon>Eukaryota</taxon>
        <taxon>Viridiplantae</taxon>
        <taxon>Streptophyta</taxon>
        <taxon>Embryophyta</taxon>
        <taxon>Tracheophyta</taxon>
        <taxon>Spermatophyta</taxon>
        <taxon>Magnoliopsida</taxon>
        <taxon>eudicotyledons</taxon>
        <taxon>Gunneridae</taxon>
        <taxon>Pentapetalae</taxon>
        <taxon>rosids</taxon>
        <taxon>malvids</taxon>
        <taxon>Myrtales</taxon>
        <taxon>Melastomataceae</taxon>
        <taxon>Melastomatoideae</taxon>
        <taxon>Melastomateae</taxon>
        <taxon>Melastoma</taxon>
    </lineage>
</organism>
<evidence type="ECO:0000313" key="2">
    <source>
        <dbReference type="Proteomes" id="UP001057402"/>
    </source>
</evidence>
<dbReference type="EMBL" id="CM042883">
    <property type="protein sequence ID" value="KAI4372206.1"/>
    <property type="molecule type" value="Genomic_DNA"/>
</dbReference>